<keyword evidence="6" id="KW-0808">Transferase</keyword>
<comment type="catalytic activity">
    <reaction evidence="1">
        <text>ATP + protein L-histidine = ADP + protein N-phospho-L-histidine.</text>
        <dbReference type="EC" id="2.7.13.3"/>
    </reaction>
</comment>
<evidence type="ECO:0000256" key="9">
    <source>
        <dbReference type="ARBA" id="ARBA00022777"/>
    </source>
</evidence>
<evidence type="ECO:0000256" key="6">
    <source>
        <dbReference type="ARBA" id="ARBA00022679"/>
    </source>
</evidence>
<dbReference type="PANTHER" id="PTHR45528:SF1">
    <property type="entry name" value="SENSOR HISTIDINE KINASE CPXA"/>
    <property type="match status" value="1"/>
</dbReference>
<reference evidence="16 17" key="1">
    <citation type="submission" date="2024-06" db="EMBL/GenBank/DDBJ databases">
        <authorList>
            <person name="Steensen K."/>
            <person name="Seneca J."/>
            <person name="Bartlau N."/>
            <person name="Yu A.X."/>
            <person name="Polz M.F."/>
        </authorList>
    </citation>
    <scope>NUCLEOTIDE SEQUENCE [LARGE SCALE GENOMIC DNA]</scope>
    <source>
        <strain evidence="16 17">FF146</strain>
    </source>
</reference>
<dbReference type="InterPro" id="IPR050398">
    <property type="entry name" value="HssS/ArlS-like"/>
</dbReference>
<dbReference type="GO" id="GO:0016301">
    <property type="term" value="F:kinase activity"/>
    <property type="evidence" value="ECO:0007669"/>
    <property type="project" value="UniProtKB-KW"/>
</dbReference>
<keyword evidence="13 14" id="KW-0472">Membrane</keyword>
<dbReference type="PANTHER" id="PTHR45528">
    <property type="entry name" value="SENSOR HISTIDINE KINASE CPXA"/>
    <property type="match status" value="1"/>
</dbReference>
<dbReference type="RefSeq" id="WP_371730085.1">
    <property type="nucleotide sequence ID" value="NZ_JBGOOT010000004.1"/>
</dbReference>
<evidence type="ECO:0000259" key="15">
    <source>
        <dbReference type="PROSITE" id="PS50109"/>
    </source>
</evidence>
<dbReference type="SUPFAM" id="SSF47384">
    <property type="entry name" value="Homodimeric domain of signal transducing histidine kinase"/>
    <property type="match status" value="1"/>
</dbReference>
<keyword evidence="9 16" id="KW-0418">Kinase</keyword>
<dbReference type="InterPro" id="IPR036890">
    <property type="entry name" value="HATPase_C_sf"/>
</dbReference>
<organism evidence="16 17">
    <name type="scientific">Vibrio cortegadensis</name>
    <dbReference type="NCBI Taxonomy" id="1328770"/>
    <lineage>
        <taxon>Bacteria</taxon>
        <taxon>Pseudomonadati</taxon>
        <taxon>Pseudomonadota</taxon>
        <taxon>Gammaproteobacteria</taxon>
        <taxon>Vibrionales</taxon>
        <taxon>Vibrionaceae</taxon>
        <taxon>Vibrio</taxon>
    </lineage>
</organism>
<dbReference type="CDD" id="cd00082">
    <property type="entry name" value="HisKA"/>
    <property type="match status" value="1"/>
</dbReference>
<dbReference type="PROSITE" id="PS50109">
    <property type="entry name" value="HIS_KIN"/>
    <property type="match status" value="1"/>
</dbReference>
<dbReference type="Gene3D" id="3.30.565.10">
    <property type="entry name" value="Histidine kinase-like ATPase, C-terminal domain"/>
    <property type="match status" value="1"/>
</dbReference>
<dbReference type="SUPFAM" id="SSF55874">
    <property type="entry name" value="ATPase domain of HSP90 chaperone/DNA topoisomerase II/histidine kinase"/>
    <property type="match status" value="1"/>
</dbReference>
<evidence type="ECO:0000256" key="8">
    <source>
        <dbReference type="ARBA" id="ARBA00022741"/>
    </source>
</evidence>
<comment type="caution">
    <text evidence="16">The sequence shown here is derived from an EMBL/GenBank/DDBJ whole genome shotgun (WGS) entry which is preliminary data.</text>
</comment>
<dbReference type="EC" id="2.7.13.3" evidence="3"/>
<keyword evidence="4" id="KW-1003">Cell membrane</keyword>
<feature type="transmembrane region" description="Helical" evidence="14">
    <location>
        <begin position="7"/>
        <end position="29"/>
    </location>
</feature>
<evidence type="ECO:0000256" key="1">
    <source>
        <dbReference type="ARBA" id="ARBA00000085"/>
    </source>
</evidence>
<evidence type="ECO:0000313" key="16">
    <source>
        <dbReference type="EMBL" id="MEZ8194689.1"/>
    </source>
</evidence>
<evidence type="ECO:0000313" key="17">
    <source>
        <dbReference type="Proteomes" id="UP001569153"/>
    </source>
</evidence>
<name>A0ABV4M598_9VIBR</name>
<evidence type="ECO:0000256" key="4">
    <source>
        <dbReference type="ARBA" id="ARBA00022475"/>
    </source>
</evidence>
<dbReference type="InterPro" id="IPR003661">
    <property type="entry name" value="HisK_dim/P_dom"/>
</dbReference>
<comment type="subcellular location">
    <subcellularLocation>
        <location evidence="2">Cell membrane</location>
        <topology evidence="2">Multi-pass membrane protein</topology>
    </subcellularLocation>
</comment>
<evidence type="ECO:0000256" key="5">
    <source>
        <dbReference type="ARBA" id="ARBA00022553"/>
    </source>
</evidence>
<keyword evidence="10" id="KW-0067">ATP-binding</keyword>
<evidence type="ECO:0000256" key="10">
    <source>
        <dbReference type="ARBA" id="ARBA00022840"/>
    </source>
</evidence>
<evidence type="ECO:0000256" key="13">
    <source>
        <dbReference type="ARBA" id="ARBA00023136"/>
    </source>
</evidence>
<dbReference type="EMBL" id="JBGOOT010000004">
    <property type="protein sequence ID" value="MEZ8194689.1"/>
    <property type="molecule type" value="Genomic_DNA"/>
</dbReference>
<feature type="transmembrane region" description="Helical" evidence="14">
    <location>
        <begin position="148"/>
        <end position="167"/>
    </location>
</feature>
<dbReference type="Pfam" id="PF00512">
    <property type="entry name" value="HisKA"/>
    <property type="match status" value="1"/>
</dbReference>
<keyword evidence="8" id="KW-0547">Nucleotide-binding</keyword>
<evidence type="ECO:0000256" key="2">
    <source>
        <dbReference type="ARBA" id="ARBA00004651"/>
    </source>
</evidence>
<sequence>MKIKPSLRLYFLVSILIMGTVTILSFSALTGKYFIEGMDNALKIDMIDAAEMPGVEPGHPVQYLTLNIASEWEDVPEPVSANFELDKIQFAELNDYIEFEGVLSPPKTGHFVMKVRNTSGEIRYLSKSFDESDAEKFEVNGPPHLIRIFVYAASGIGLFSLVFFIILRKVAKPVVALKDWAKSLDENKVKQPAPDFHYSELNDLADIVKSSLSSVQQSLDREQAFLGHASHELRTPISVVRTNSELLAKLVEKNASPERQQQALERIQRASLTMTDLTETLLWLNRQDNSTLPATQIELGGLISQLFEDLQYLIVGKRVELSIQVDQQRILLPETLCRIVLTNLIRNAFQHTNDGKVEIVQTGGEFLIRNINDGEGNSEQALGFGLGLQLTERLIKQYHWRYSNQEIVGGREVFLNFNVKDKSDQNCDQS</sequence>
<dbReference type="Gene3D" id="1.10.287.130">
    <property type="match status" value="1"/>
</dbReference>
<evidence type="ECO:0000256" key="11">
    <source>
        <dbReference type="ARBA" id="ARBA00022989"/>
    </source>
</evidence>
<dbReference type="InterPro" id="IPR005467">
    <property type="entry name" value="His_kinase_dom"/>
</dbReference>
<evidence type="ECO:0000256" key="3">
    <source>
        <dbReference type="ARBA" id="ARBA00012438"/>
    </source>
</evidence>
<keyword evidence="7 14" id="KW-0812">Transmembrane</keyword>
<evidence type="ECO:0000256" key="7">
    <source>
        <dbReference type="ARBA" id="ARBA00022692"/>
    </source>
</evidence>
<evidence type="ECO:0000256" key="12">
    <source>
        <dbReference type="ARBA" id="ARBA00023012"/>
    </source>
</evidence>
<dbReference type="InterPro" id="IPR036097">
    <property type="entry name" value="HisK_dim/P_sf"/>
</dbReference>
<accession>A0ABV4M598</accession>
<keyword evidence="17" id="KW-1185">Reference proteome</keyword>
<proteinExistence type="predicted"/>
<keyword evidence="11 14" id="KW-1133">Transmembrane helix</keyword>
<gene>
    <name evidence="16" type="ORF">ACED38_07275</name>
</gene>
<dbReference type="SMART" id="SM00388">
    <property type="entry name" value="HisKA"/>
    <property type="match status" value="1"/>
</dbReference>
<protein>
    <recommendedName>
        <fullName evidence="3">histidine kinase</fullName>
        <ecNumber evidence="3">2.7.13.3</ecNumber>
    </recommendedName>
</protein>
<dbReference type="Proteomes" id="UP001569153">
    <property type="component" value="Unassembled WGS sequence"/>
</dbReference>
<feature type="domain" description="Histidine kinase" evidence="15">
    <location>
        <begin position="228"/>
        <end position="421"/>
    </location>
</feature>
<keyword evidence="12" id="KW-0902">Two-component regulatory system</keyword>
<keyword evidence="5" id="KW-0597">Phosphoprotein</keyword>
<evidence type="ECO:0000256" key="14">
    <source>
        <dbReference type="SAM" id="Phobius"/>
    </source>
</evidence>